<dbReference type="Gene3D" id="1.20.950.20">
    <property type="entry name" value="Transmembrane di-heme cytochromes, Chain C"/>
    <property type="match status" value="1"/>
</dbReference>
<dbReference type="EMBL" id="UOGC01000073">
    <property type="protein sequence ID" value="VAX18545.1"/>
    <property type="molecule type" value="Genomic_DNA"/>
</dbReference>
<evidence type="ECO:0000256" key="2">
    <source>
        <dbReference type="ARBA" id="ARBA00008622"/>
    </source>
</evidence>
<feature type="transmembrane region" description="Helical" evidence="12">
    <location>
        <begin position="185"/>
        <end position="204"/>
    </location>
</feature>
<comment type="similarity">
    <text evidence="2">Belongs to the HupC/HyaC/HydC family.</text>
</comment>
<keyword evidence="10" id="KW-0408">Iron</keyword>
<dbReference type="GO" id="GO:0005886">
    <property type="term" value="C:plasma membrane"/>
    <property type="evidence" value="ECO:0007669"/>
    <property type="project" value="UniProtKB-SubCell"/>
</dbReference>
<gene>
    <name evidence="14" type="ORF">MNBD_NITROSPINAE01-1179</name>
</gene>
<dbReference type="Pfam" id="PF01292">
    <property type="entry name" value="Ni_hydr_CYTB"/>
    <property type="match status" value="1"/>
</dbReference>
<dbReference type="NCBIfam" id="TIGR02125">
    <property type="entry name" value="CytB-hydogenase"/>
    <property type="match status" value="1"/>
</dbReference>
<dbReference type="GO" id="GO:0022904">
    <property type="term" value="P:respiratory electron transport chain"/>
    <property type="evidence" value="ECO:0007669"/>
    <property type="project" value="InterPro"/>
</dbReference>
<evidence type="ECO:0000313" key="14">
    <source>
        <dbReference type="EMBL" id="VAX18545.1"/>
    </source>
</evidence>
<keyword evidence="4" id="KW-1003">Cell membrane</keyword>
<evidence type="ECO:0000256" key="3">
    <source>
        <dbReference type="ARBA" id="ARBA00022448"/>
    </source>
</evidence>
<proteinExistence type="inferred from homology"/>
<dbReference type="InterPro" id="IPR051542">
    <property type="entry name" value="Hydrogenase_cytochrome"/>
</dbReference>
<feature type="transmembrane region" description="Helical" evidence="12">
    <location>
        <begin position="23"/>
        <end position="43"/>
    </location>
</feature>
<feature type="transmembrane region" description="Helical" evidence="12">
    <location>
        <begin position="131"/>
        <end position="153"/>
    </location>
</feature>
<dbReference type="PRINTS" id="PR00161">
    <property type="entry name" value="NIHGNASECYTB"/>
</dbReference>
<dbReference type="PANTHER" id="PTHR30485:SF0">
    <property type="entry name" value="NI_FE-HYDROGENASE 1 B-TYPE CYTOCHROME SUBUNIT-RELATED"/>
    <property type="match status" value="1"/>
</dbReference>
<keyword evidence="6 12" id="KW-0812">Transmembrane</keyword>
<evidence type="ECO:0000256" key="12">
    <source>
        <dbReference type="SAM" id="Phobius"/>
    </source>
</evidence>
<dbReference type="InterPro" id="IPR000516">
    <property type="entry name" value="Ni-dep_Hydgase_cyt-B"/>
</dbReference>
<keyword evidence="7" id="KW-0479">Metal-binding</keyword>
<evidence type="ECO:0000256" key="6">
    <source>
        <dbReference type="ARBA" id="ARBA00022692"/>
    </source>
</evidence>
<dbReference type="InterPro" id="IPR011577">
    <property type="entry name" value="Cyt_b561_bac/Ni-Hgenase"/>
</dbReference>
<name>A0A3B1CIE5_9ZZZZ</name>
<dbReference type="InterPro" id="IPR016174">
    <property type="entry name" value="Di-haem_cyt_TM"/>
</dbReference>
<dbReference type="SUPFAM" id="SSF81342">
    <property type="entry name" value="Transmembrane di-heme cytochromes"/>
    <property type="match status" value="1"/>
</dbReference>
<keyword evidence="8" id="KW-0249">Electron transport</keyword>
<keyword evidence="5" id="KW-0349">Heme</keyword>
<dbReference type="PANTHER" id="PTHR30485">
    <property type="entry name" value="NI/FE-HYDROGENASE 1 B-TYPE CYTOCHROME SUBUNIT"/>
    <property type="match status" value="1"/>
</dbReference>
<protein>
    <recommendedName>
        <fullName evidence="13">Cytochrome b561 bacterial/Ni-hydrogenase domain-containing protein</fullName>
    </recommendedName>
</protein>
<feature type="transmembrane region" description="Helical" evidence="12">
    <location>
        <begin position="63"/>
        <end position="86"/>
    </location>
</feature>
<sequence>MTKIYISPQKKHLVYTRNFTNRLIHWATFFSVMVLMVTGYYIGEPTALYGKGEAWNSFVMADIRLYHFYAAMVLDVTLLVWVYLALNSLFHKYWRDMLPTPHVVKGAWEVFKCYFTFRKPKFYQRFDPLDGLLFLGLILLMALQMLTGFQLYVHALGTEYWWAKVIRLTSDWVTVMFGGDQNVRVVHHIVEWIMLAGIIVHVYLQVAKTIIWEDGHIGQIVGGYKYRDVK</sequence>
<dbReference type="GO" id="GO:0005506">
    <property type="term" value="F:iron ion binding"/>
    <property type="evidence" value="ECO:0007669"/>
    <property type="project" value="InterPro"/>
</dbReference>
<evidence type="ECO:0000259" key="13">
    <source>
        <dbReference type="Pfam" id="PF01292"/>
    </source>
</evidence>
<evidence type="ECO:0000256" key="11">
    <source>
        <dbReference type="ARBA" id="ARBA00023136"/>
    </source>
</evidence>
<evidence type="ECO:0000256" key="5">
    <source>
        <dbReference type="ARBA" id="ARBA00022617"/>
    </source>
</evidence>
<keyword evidence="3" id="KW-0813">Transport</keyword>
<evidence type="ECO:0000256" key="10">
    <source>
        <dbReference type="ARBA" id="ARBA00023004"/>
    </source>
</evidence>
<organism evidence="14">
    <name type="scientific">hydrothermal vent metagenome</name>
    <dbReference type="NCBI Taxonomy" id="652676"/>
    <lineage>
        <taxon>unclassified sequences</taxon>
        <taxon>metagenomes</taxon>
        <taxon>ecological metagenomes</taxon>
    </lineage>
</organism>
<keyword evidence="9 12" id="KW-1133">Transmembrane helix</keyword>
<evidence type="ECO:0000256" key="8">
    <source>
        <dbReference type="ARBA" id="ARBA00022982"/>
    </source>
</evidence>
<accession>A0A3B1CIE5</accession>
<evidence type="ECO:0000256" key="7">
    <source>
        <dbReference type="ARBA" id="ARBA00022723"/>
    </source>
</evidence>
<reference evidence="14" key="1">
    <citation type="submission" date="2018-06" db="EMBL/GenBank/DDBJ databases">
        <authorList>
            <person name="Zhirakovskaya E."/>
        </authorList>
    </citation>
    <scope>NUCLEOTIDE SEQUENCE</scope>
</reference>
<dbReference type="GO" id="GO:0009055">
    <property type="term" value="F:electron transfer activity"/>
    <property type="evidence" value="ECO:0007669"/>
    <property type="project" value="InterPro"/>
</dbReference>
<evidence type="ECO:0000256" key="4">
    <source>
        <dbReference type="ARBA" id="ARBA00022475"/>
    </source>
</evidence>
<feature type="domain" description="Cytochrome b561 bacterial/Ni-hydrogenase" evidence="13">
    <location>
        <begin position="21"/>
        <end position="223"/>
    </location>
</feature>
<dbReference type="AlphaFoldDB" id="A0A3B1CIE5"/>
<dbReference type="GO" id="GO:0020037">
    <property type="term" value="F:heme binding"/>
    <property type="evidence" value="ECO:0007669"/>
    <property type="project" value="TreeGrafter"/>
</dbReference>
<evidence type="ECO:0000256" key="1">
    <source>
        <dbReference type="ARBA" id="ARBA00004651"/>
    </source>
</evidence>
<comment type="subcellular location">
    <subcellularLocation>
        <location evidence="1">Cell membrane</location>
        <topology evidence="1">Multi-pass membrane protein</topology>
    </subcellularLocation>
</comment>
<keyword evidence="11 12" id="KW-0472">Membrane</keyword>
<evidence type="ECO:0000256" key="9">
    <source>
        <dbReference type="ARBA" id="ARBA00022989"/>
    </source>
</evidence>